<protein>
    <submittedName>
        <fullName evidence="1">Uncharacterized protein</fullName>
    </submittedName>
</protein>
<evidence type="ECO:0000313" key="1">
    <source>
        <dbReference type="EMBL" id="WAL60111.1"/>
    </source>
</evidence>
<evidence type="ECO:0000313" key="2">
    <source>
        <dbReference type="Proteomes" id="UP001163152"/>
    </source>
</evidence>
<reference evidence="1" key="1">
    <citation type="submission" date="2022-12" db="EMBL/GenBank/DDBJ databases">
        <title>Polyphasic identification of a Novel Hot-Spring Cyanobacterium Ocullathermofonsia sinensis gen nov. sp. nov. and Genomic Insights on its Adaptations to the Thermal Habitat.</title>
        <authorList>
            <person name="Daroch M."/>
            <person name="Tang J."/>
            <person name="Jiang Y."/>
        </authorList>
    </citation>
    <scope>NUCLEOTIDE SEQUENCE</scope>
    <source>
        <strain evidence="1">PKUAC-SCTA174</strain>
    </source>
</reference>
<name>A0A9E8ZC37_9CYAN</name>
<accession>A0A9E8ZC37</accession>
<dbReference type="KEGG" id="tsin:OXH18_23565"/>
<proteinExistence type="predicted"/>
<dbReference type="Proteomes" id="UP001163152">
    <property type="component" value="Chromosome"/>
</dbReference>
<keyword evidence="2" id="KW-1185">Reference proteome</keyword>
<dbReference type="EMBL" id="CP113797">
    <property type="protein sequence ID" value="WAL60111.1"/>
    <property type="molecule type" value="Genomic_DNA"/>
</dbReference>
<dbReference type="AlphaFoldDB" id="A0A9E8ZC37"/>
<organism evidence="1 2">
    <name type="scientific">Thermocoleostomius sinensis A174</name>
    <dbReference type="NCBI Taxonomy" id="2016057"/>
    <lineage>
        <taxon>Bacteria</taxon>
        <taxon>Bacillati</taxon>
        <taxon>Cyanobacteriota</taxon>
        <taxon>Cyanophyceae</taxon>
        <taxon>Oculatellales</taxon>
        <taxon>Oculatellaceae</taxon>
        <taxon>Thermocoleostomius</taxon>
    </lineage>
</organism>
<dbReference type="RefSeq" id="WP_268609959.1">
    <property type="nucleotide sequence ID" value="NZ_CP113797.1"/>
</dbReference>
<gene>
    <name evidence="1" type="ORF">OXH18_23565</name>
</gene>
<sequence length="158" mass="19135">MSKPGEVLVAIMNNQRDLEIAREQHWYRIPVASVKKSLQRRWPPEWIAFYQTKVFGSEAYSIQYYARVLIIHKVMRCELFPEEQKNRKSQNYYYKLELSPLQELPHPIVSYRRRRIIFIPTTLVKLTTASEINDLYDDSVLADRWWRELKKFRVDAER</sequence>